<dbReference type="InterPro" id="IPR000182">
    <property type="entry name" value="GNAT_dom"/>
</dbReference>
<dbReference type="Pfam" id="PF13508">
    <property type="entry name" value="Acetyltransf_7"/>
    <property type="match status" value="1"/>
</dbReference>
<evidence type="ECO:0000313" key="3">
    <source>
        <dbReference type="Proteomes" id="UP000623440"/>
    </source>
</evidence>
<protein>
    <submittedName>
        <fullName evidence="2">GNAT family N-acetyltransferase</fullName>
    </submittedName>
</protein>
<dbReference type="PANTHER" id="PTHR42791">
    <property type="entry name" value="GNAT FAMILY ACETYLTRANSFERASE"/>
    <property type="match status" value="1"/>
</dbReference>
<feature type="domain" description="N-acetyltransferase" evidence="1">
    <location>
        <begin position="88"/>
        <end position="220"/>
    </location>
</feature>
<dbReference type="InterPro" id="IPR052523">
    <property type="entry name" value="Trichothecene_AcTrans"/>
</dbReference>
<dbReference type="EMBL" id="JACJSI010000153">
    <property type="protein sequence ID" value="MBD2534333.1"/>
    <property type="molecule type" value="Genomic_DNA"/>
</dbReference>
<dbReference type="RefSeq" id="WP_190944838.1">
    <property type="nucleotide sequence ID" value="NZ_JACJSI010000153.1"/>
</dbReference>
<name>A0ABR8DYX0_9NOSO</name>
<comment type="caution">
    <text evidence="2">The sequence shown here is derived from an EMBL/GenBank/DDBJ whole genome shotgun (WGS) entry which is preliminary data.</text>
</comment>
<evidence type="ECO:0000259" key="1">
    <source>
        <dbReference type="PROSITE" id="PS51186"/>
    </source>
</evidence>
<dbReference type="CDD" id="cd04301">
    <property type="entry name" value="NAT_SF"/>
    <property type="match status" value="1"/>
</dbReference>
<dbReference type="SUPFAM" id="SSF55729">
    <property type="entry name" value="Acyl-CoA N-acyltransferases (Nat)"/>
    <property type="match status" value="1"/>
</dbReference>
<proteinExistence type="predicted"/>
<dbReference type="Gene3D" id="3.40.630.30">
    <property type="match status" value="1"/>
</dbReference>
<sequence length="222" mass="25108">MQTDQRQNATAKSVTVIDTDIVKLKQSDFAIASNYLAAAFSQDPLMAHFLPEDEDAKQTALKQLSQTLLNYAQIYSHIYTTADYPKGVAIWLPPDASKVTLPQLWQIAASGLITLPLYMRWNRIADFVSFISIEIQLHEKLSPEPHWYLAMLGVSPEWQSQGIGGKLIQPVLEATDRTKTPCYLETSTAAAVRFYQRHGFEIVDQGLFANREYWAMKRNPQG</sequence>
<gene>
    <name evidence="2" type="ORF">H6G97_34375</name>
</gene>
<dbReference type="InterPro" id="IPR016181">
    <property type="entry name" value="Acyl_CoA_acyltransferase"/>
</dbReference>
<organism evidence="2 3">
    <name type="scientific">Nostoc flagelliforme FACHB-838</name>
    <dbReference type="NCBI Taxonomy" id="2692904"/>
    <lineage>
        <taxon>Bacteria</taxon>
        <taxon>Bacillati</taxon>
        <taxon>Cyanobacteriota</taxon>
        <taxon>Cyanophyceae</taxon>
        <taxon>Nostocales</taxon>
        <taxon>Nostocaceae</taxon>
        <taxon>Nostoc</taxon>
    </lineage>
</organism>
<reference evidence="2 3" key="1">
    <citation type="journal article" date="2020" name="ISME J.">
        <title>Comparative genomics reveals insights into cyanobacterial evolution and habitat adaptation.</title>
        <authorList>
            <person name="Chen M.Y."/>
            <person name="Teng W.K."/>
            <person name="Zhao L."/>
            <person name="Hu C.X."/>
            <person name="Zhou Y.K."/>
            <person name="Han B.P."/>
            <person name="Song L.R."/>
            <person name="Shu W.S."/>
        </authorList>
    </citation>
    <scope>NUCLEOTIDE SEQUENCE [LARGE SCALE GENOMIC DNA]</scope>
    <source>
        <strain evidence="2 3">FACHB-838</strain>
    </source>
</reference>
<dbReference type="PROSITE" id="PS51186">
    <property type="entry name" value="GNAT"/>
    <property type="match status" value="1"/>
</dbReference>
<dbReference type="Proteomes" id="UP000623440">
    <property type="component" value="Unassembled WGS sequence"/>
</dbReference>
<dbReference type="PANTHER" id="PTHR42791:SF1">
    <property type="entry name" value="N-ACETYLTRANSFERASE DOMAIN-CONTAINING PROTEIN"/>
    <property type="match status" value="1"/>
</dbReference>
<accession>A0ABR8DYX0</accession>
<keyword evidence="3" id="KW-1185">Reference proteome</keyword>
<evidence type="ECO:0000313" key="2">
    <source>
        <dbReference type="EMBL" id="MBD2534333.1"/>
    </source>
</evidence>